<organism evidence="1 2">
    <name type="scientific">Saprolegnia parasitica (strain CBS 223.65)</name>
    <dbReference type="NCBI Taxonomy" id="695850"/>
    <lineage>
        <taxon>Eukaryota</taxon>
        <taxon>Sar</taxon>
        <taxon>Stramenopiles</taxon>
        <taxon>Oomycota</taxon>
        <taxon>Saprolegniomycetes</taxon>
        <taxon>Saprolegniales</taxon>
        <taxon>Saprolegniaceae</taxon>
        <taxon>Saprolegnia</taxon>
    </lineage>
</organism>
<dbReference type="AlphaFoldDB" id="A0A067CIC1"/>
<reference evidence="1 2" key="1">
    <citation type="journal article" date="2013" name="PLoS Genet.">
        <title>Distinctive expansion of potential virulence genes in the genome of the oomycete fish pathogen Saprolegnia parasitica.</title>
        <authorList>
            <person name="Jiang R.H."/>
            <person name="de Bruijn I."/>
            <person name="Haas B.J."/>
            <person name="Belmonte R."/>
            <person name="Lobach L."/>
            <person name="Christie J."/>
            <person name="van den Ackerveken G."/>
            <person name="Bottin A."/>
            <person name="Bulone V."/>
            <person name="Diaz-Moreno S.M."/>
            <person name="Dumas B."/>
            <person name="Fan L."/>
            <person name="Gaulin E."/>
            <person name="Govers F."/>
            <person name="Grenville-Briggs L.J."/>
            <person name="Horner N.R."/>
            <person name="Levin J.Z."/>
            <person name="Mammella M."/>
            <person name="Meijer H.J."/>
            <person name="Morris P."/>
            <person name="Nusbaum C."/>
            <person name="Oome S."/>
            <person name="Phillips A.J."/>
            <person name="van Rooyen D."/>
            <person name="Rzeszutek E."/>
            <person name="Saraiva M."/>
            <person name="Secombes C.J."/>
            <person name="Seidl M.F."/>
            <person name="Snel B."/>
            <person name="Stassen J.H."/>
            <person name="Sykes S."/>
            <person name="Tripathy S."/>
            <person name="van den Berg H."/>
            <person name="Vega-Arreguin J.C."/>
            <person name="Wawra S."/>
            <person name="Young S.K."/>
            <person name="Zeng Q."/>
            <person name="Dieguez-Uribeondo J."/>
            <person name="Russ C."/>
            <person name="Tyler B.M."/>
            <person name="van West P."/>
        </authorList>
    </citation>
    <scope>NUCLEOTIDE SEQUENCE [LARGE SCALE GENOMIC DNA]</scope>
    <source>
        <strain evidence="1 2">CBS 223.65</strain>
    </source>
</reference>
<evidence type="ECO:0000313" key="2">
    <source>
        <dbReference type="Proteomes" id="UP000030745"/>
    </source>
</evidence>
<dbReference type="GeneID" id="24141074"/>
<dbReference type="RefSeq" id="XP_012199046.1">
    <property type="nucleotide sequence ID" value="XM_012343656.1"/>
</dbReference>
<dbReference type="Proteomes" id="UP000030745">
    <property type="component" value="Unassembled WGS sequence"/>
</dbReference>
<accession>A0A067CIC1</accession>
<feature type="non-terminal residue" evidence="1">
    <location>
        <position position="243"/>
    </location>
</feature>
<proteinExistence type="predicted"/>
<evidence type="ECO:0000313" key="1">
    <source>
        <dbReference type="EMBL" id="KDO30238.1"/>
    </source>
</evidence>
<sequence length="243" mass="27148">MVQMRARELDDGLALGLVKGREADGAGFVGVDAMRLVERVVEHTLHGAEVEHVAGHAEERLEERVEGVKGWRERLVELELLVRVVEALSVDGHELSKKGLEDADTLLDDKDAVAVVHAARKRHLHDAAQHRRKRVGLHLQLAVNPERIELLPESVVRRIALLDEPPPARDGAIGGHRVERVHRGVLDDLSRAWVHLRRLEEGGLVVREASRRRLLLARDGVVEVNELVREATLDRGSDGWHGK</sequence>
<protein>
    <submittedName>
        <fullName evidence="1">Uncharacterized protein</fullName>
    </submittedName>
</protein>
<keyword evidence="2" id="KW-1185">Reference proteome</keyword>
<name>A0A067CIC1_SAPPC</name>
<dbReference type="KEGG" id="spar:SPRG_19793"/>
<dbReference type="VEuPathDB" id="FungiDB:SPRG_19793"/>
<gene>
    <name evidence="1" type="ORF">SPRG_19793</name>
</gene>
<dbReference type="EMBL" id="KK583202">
    <property type="protein sequence ID" value="KDO30238.1"/>
    <property type="molecule type" value="Genomic_DNA"/>
</dbReference>